<accession>A0ABP9X2S0</accession>
<keyword evidence="3" id="KW-1185">Reference proteome</keyword>
<organism evidence="2 3">
    <name type="scientific">Herpetosiphon gulosus</name>
    <dbReference type="NCBI Taxonomy" id="1973496"/>
    <lineage>
        <taxon>Bacteria</taxon>
        <taxon>Bacillati</taxon>
        <taxon>Chloroflexota</taxon>
        <taxon>Chloroflexia</taxon>
        <taxon>Herpetosiphonales</taxon>
        <taxon>Herpetosiphonaceae</taxon>
        <taxon>Herpetosiphon</taxon>
    </lineage>
</organism>
<reference evidence="2 3" key="1">
    <citation type="submission" date="2024-02" db="EMBL/GenBank/DDBJ databases">
        <title>Herpetosiphon gulosus NBRC 112829.</title>
        <authorList>
            <person name="Ichikawa N."/>
            <person name="Katano-Makiyama Y."/>
            <person name="Hidaka K."/>
        </authorList>
    </citation>
    <scope>NUCLEOTIDE SEQUENCE [LARGE SCALE GENOMIC DNA]</scope>
    <source>
        <strain evidence="2 3">NBRC 112829</strain>
    </source>
</reference>
<dbReference type="Proteomes" id="UP001428290">
    <property type="component" value="Unassembled WGS sequence"/>
</dbReference>
<evidence type="ECO:0000313" key="2">
    <source>
        <dbReference type="EMBL" id="GAA5529624.1"/>
    </source>
</evidence>
<keyword evidence="1" id="KW-0812">Transmembrane</keyword>
<evidence type="ECO:0000313" key="3">
    <source>
        <dbReference type="Proteomes" id="UP001428290"/>
    </source>
</evidence>
<protein>
    <submittedName>
        <fullName evidence="2">Uncharacterized protein</fullName>
    </submittedName>
</protein>
<evidence type="ECO:0000256" key="1">
    <source>
        <dbReference type="SAM" id="Phobius"/>
    </source>
</evidence>
<proteinExistence type="predicted"/>
<feature type="transmembrane region" description="Helical" evidence="1">
    <location>
        <begin position="36"/>
        <end position="53"/>
    </location>
</feature>
<comment type="caution">
    <text evidence="2">The sequence shown here is derived from an EMBL/GenBank/DDBJ whole genome shotgun (WGS) entry which is preliminary data.</text>
</comment>
<dbReference type="PROSITE" id="PS51257">
    <property type="entry name" value="PROKAR_LIPOPROTEIN"/>
    <property type="match status" value="1"/>
</dbReference>
<sequence length="83" mass="9077">MNQKSSANLTPFVGCIFIVIGCMLGYHALLPDGVRSDLVGSFGSVIFGVWIVLRKKMNPVRSWFLLSTSALCSVFHLMGLLSK</sequence>
<name>A0ABP9X2S0_9CHLR</name>
<feature type="transmembrane region" description="Helical" evidence="1">
    <location>
        <begin position="60"/>
        <end position="81"/>
    </location>
</feature>
<feature type="transmembrane region" description="Helical" evidence="1">
    <location>
        <begin position="12"/>
        <end position="30"/>
    </location>
</feature>
<keyword evidence="1" id="KW-0472">Membrane</keyword>
<gene>
    <name evidence="2" type="ORF">Hgul01_03436</name>
</gene>
<dbReference type="EMBL" id="BAABRU010000012">
    <property type="protein sequence ID" value="GAA5529624.1"/>
    <property type="molecule type" value="Genomic_DNA"/>
</dbReference>
<keyword evidence="1" id="KW-1133">Transmembrane helix</keyword>